<evidence type="ECO:0000313" key="3">
    <source>
        <dbReference type="EMBL" id="GIL92200.1"/>
    </source>
</evidence>
<name>A0A8J4FWN9_9CHLO</name>
<evidence type="ECO:0000313" key="4">
    <source>
        <dbReference type="Proteomes" id="UP000747110"/>
    </source>
</evidence>
<protein>
    <submittedName>
        <fullName evidence="3">Uncharacterized protein</fullName>
    </submittedName>
</protein>
<keyword evidence="2" id="KW-1133">Transmembrane helix</keyword>
<accession>A0A8J4FWN9</accession>
<dbReference type="AlphaFoldDB" id="A0A8J4FWN9"/>
<evidence type="ECO:0000256" key="1">
    <source>
        <dbReference type="SAM" id="MobiDB-lite"/>
    </source>
</evidence>
<keyword evidence="2" id="KW-0812">Transmembrane</keyword>
<feature type="compositionally biased region" description="Polar residues" evidence="1">
    <location>
        <begin position="261"/>
        <end position="285"/>
    </location>
</feature>
<sequence length="285" mass="30776">MNTITDDPVTKELDETIGLRYWQLFYAVFFWSNFATLLNLAIEILAALTTAKATISGTDPLLHVRGITIALVVLTTINLVLGPANQAANYTGMLLDWRKFGARFETLYYSKLEKNEWTEKNEEDLRKLLAEVNQFDAPSIIHPVTEVIATLMIQIWRRRRNSTKWMEITNPRIYVSPDANDNSSSGSKAPSNHHVALRVDDVENVPPIAAASSITSPPGPGATSETTADRLISTRRDGGTAGPSTSPAGGNAPGSSIPLAGNSSTTEVQPANTGSAPPAMTTTLP</sequence>
<comment type="caution">
    <text evidence="3">The sequence shown here is derived from an EMBL/GenBank/DDBJ whole genome shotgun (WGS) entry which is preliminary data.</text>
</comment>
<organism evidence="3 4">
    <name type="scientific">Volvox reticuliferus</name>
    <dbReference type="NCBI Taxonomy" id="1737510"/>
    <lineage>
        <taxon>Eukaryota</taxon>
        <taxon>Viridiplantae</taxon>
        <taxon>Chlorophyta</taxon>
        <taxon>core chlorophytes</taxon>
        <taxon>Chlorophyceae</taxon>
        <taxon>CS clade</taxon>
        <taxon>Chlamydomonadales</taxon>
        <taxon>Volvocaceae</taxon>
        <taxon>Volvox</taxon>
    </lineage>
</organism>
<evidence type="ECO:0000256" key="2">
    <source>
        <dbReference type="SAM" id="Phobius"/>
    </source>
</evidence>
<feature type="transmembrane region" description="Helical" evidence="2">
    <location>
        <begin position="24"/>
        <end position="48"/>
    </location>
</feature>
<keyword evidence="2" id="KW-0472">Membrane</keyword>
<proteinExistence type="predicted"/>
<dbReference type="EMBL" id="BNCP01000074">
    <property type="protein sequence ID" value="GIL92200.1"/>
    <property type="molecule type" value="Genomic_DNA"/>
</dbReference>
<dbReference type="Proteomes" id="UP000747110">
    <property type="component" value="Unassembled WGS sequence"/>
</dbReference>
<feature type="region of interest" description="Disordered" evidence="1">
    <location>
        <begin position="234"/>
        <end position="285"/>
    </location>
</feature>
<reference evidence="3" key="1">
    <citation type="journal article" date="2021" name="Proc. Natl. Acad. Sci. U.S.A.">
        <title>Three genomes in the algal genus Volvox reveal the fate of a haploid sex-determining region after a transition to homothallism.</title>
        <authorList>
            <person name="Yamamoto K."/>
            <person name="Hamaji T."/>
            <person name="Kawai-Toyooka H."/>
            <person name="Matsuzaki R."/>
            <person name="Takahashi F."/>
            <person name="Nishimura Y."/>
            <person name="Kawachi M."/>
            <person name="Noguchi H."/>
            <person name="Minakuchi Y."/>
            <person name="Umen J.G."/>
            <person name="Toyoda A."/>
            <person name="Nozaki H."/>
        </authorList>
    </citation>
    <scope>NUCLEOTIDE SEQUENCE</scope>
    <source>
        <strain evidence="3">NIES-3786</strain>
    </source>
</reference>
<dbReference type="OrthoDB" id="10439817at2759"/>
<keyword evidence="4" id="KW-1185">Reference proteome</keyword>
<feature type="transmembrane region" description="Helical" evidence="2">
    <location>
        <begin position="60"/>
        <end position="81"/>
    </location>
</feature>
<gene>
    <name evidence="3" type="ORF">Vretifemale_19769</name>
</gene>